<dbReference type="AlphaFoldDB" id="A0A5J6MFV8"/>
<dbReference type="PROSITE" id="PS51257">
    <property type="entry name" value="PROKAR_LIPOPROTEIN"/>
    <property type="match status" value="1"/>
</dbReference>
<evidence type="ECO:0000256" key="1">
    <source>
        <dbReference type="SAM" id="SignalP"/>
    </source>
</evidence>
<protein>
    <recommendedName>
        <fullName evidence="4">Lipoprotein</fullName>
    </recommendedName>
</protein>
<evidence type="ECO:0008006" key="4">
    <source>
        <dbReference type="Google" id="ProtNLM"/>
    </source>
</evidence>
<keyword evidence="3" id="KW-1185">Reference proteome</keyword>
<organism evidence="2 3">
    <name type="scientific">Hypericibacter terrae</name>
    <dbReference type="NCBI Taxonomy" id="2602015"/>
    <lineage>
        <taxon>Bacteria</taxon>
        <taxon>Pseudomonadati</taxon>
        <taxon>Pseudomonadota</taxon>
        <taxon>Alphaproteobacteria</taxon>
        <taxon>Rhodospirillales</taxon>
        <taxon>Dongiaceae</taxon>
        <taxon>Hypericibacter</taxon>
    </lineage>
</organism>
<keyword evidence="1" id="KW-0732">Signal</keyword>
<evidence type="ECO:0000313" key="2">
    <source>
        <dbReference type="EMBL" id="QEX16001.1"/>
    </source>
</evidence>
<feature type="chain" id="PRO_5023864616" description="Lipoprotein" evidence="1">
    <location>
        <begin position="22"/>
        <end position="55"/>
    </location>
</feature>
<gene>
    <name evidence="2" type="ORF">FRZ44_12910</name>
</gene>
<dbReference type="Proteomes" id="UP000326202">
    <property type="component" value="Chromosome"/>
</dbReference>
<dbReference type="KEGG" id="htq:FRZ44_12910"/>
<proteinExistence type="predicted"/>
<sequence length="55" mass="6024">MVRILLIAALLATSLSFTACAKYESASWVDNNCSGNGGIYTDEYCMGYTHRSRTP</sequence>
<reference evidence="2 3" key="1">
    <citation type="submission" date="2019-08" db="EMBL/GenBank/DDBJ databases">
        <title>Hyperibacter terrae gen. nov., sp. nov. and Hyperibacter viscosus sp. nov., two new members in the family Rhodospirillaceae isolated from the rhizosphere of Hypericum perforatum.</title>
        <authorList>
            <person name="Noviana Z."/>
        </authorList>
    </citation>
    <scope>NUCLEOTIDE SEQUENCE [LARGE SCALE GENOMIC DNA]</scope>
    <source>
        <strain evidence="2 3">R5913</strain>
    </source>
</reference>
<accession>A0A5J6MFV8</accession>
<name>A0A5J6MFV8_9PROT</name>
<dbReference type="RefSeq" id="WP_191908445.1">
    <property type="nucleotide sequence ID" value="NZ_CP042906.1"/>
</dbReference>
<evidence type="ECO:0000313" key="3">
    <source>
        <dbReference type="Proteomes" id="UP000326202"/>
    </source>
</evidence>
<feature type="signal peptide" evidence="1">
    <location>
        <begin position="1"/>
        <end position="21"/>
    </location>
</feature>
<dbReference type="EMBL" id="CP042906">
    <property type="protein sequence ID" value="QEX16001.1"/>
    <property type="molecule type" value="Genomic_DNA"/>
</dbReference>